<dbReference type="Gene3D" id="1.10.10.10">
    <property type="entry name" value="Winged helix-like DNA-binding domain superfamily/Winged helix DNA-binding domain"/>
    <property type="match status" value="1"/>
</dbReference>
<sequence length="231" mass="24679">MPTDAATHQPGTGHPGRRDVVMQLLRASTVPRSITSVADELGVHPNTVRFHIGALQRAGRVEQVLGDSVGRGRPPILFRASRRMDPTGPTNYRLLASILTDYVARSPDAAGIAAQLGRSTSPALVPSAQQGRAPSKSRAVTELVDLLADLGFEPEPAGGPRTQEIRLRHCPFQNLAEQHGEVICSVHLGLMQGALTAMRAPVTVDRLDPFVEPDLCVAHLAPAPTRNRASP</sequence>
<name>A0A1Y5P9S8_9MYCO</name>
<organism evidence="1">
    <name type="scientific">uncultured Mycobacterium sp</name>
    <dbReference type="NCBI Taxonomy" id="171292"/>
    <lineage>
        <taxon>Bacteria</taxon>
        <taxon>Bacillati</taxon>
        <taxon>Actinomycetota</taxon>
        <taxon>Actinomycetes</taxon>
        <taxon>Mycobacteriales</taxon>
        <taxon>Mycobacteriaceae</taxon>
        <taxon>Mycobacterium</taxon>
        <taxon>environmental samples</taxon>
    </lineage>
</organism>
<reference evidence="1" key="1">
    <citation type="submission" date="2016-03" db="EMBL/GenBank/DDBJ databases">
        <authorList>
            <person name="Ploux O."/>
        </authorList>
    </citation>
    <scope>NUCLEOTIDE SEQUENCE</scope>
    <source>
        <strain evidence="1">UC10</strain>
    </source>
</reference>
<dbReference type="SUPFAM" id="SSF46785">
    <property type="entry name" value="Winged helix' DNA-binding domain"/>
    <property type="match status" value="1"/>
</dbReference>
<dbReference type="EMBL" id="FLQS01000011">
    <property type="protein sequence ID" value="SBS74069.1"/>
    <property type="molecule type" value="Genomic_DNA"/>
</dbReference>
<gene>
    <name evidence="1" type="ORF">MHPYR_190013</name>
</gene>
<dbReference type="CDD" id="cd00090">
    <property type="entry name" value="HTH_ARSR"/>
    <property type="match status" value="1"/>
</dbReference>
<protein>
    <submittedName>
        <fullName evidence="1">Putative transcriptional regulator</fullName>
    </submittedName>
</protein>
<dbReference type="InterPro" id="IPR036388">
    <property type="entry name" value="WH-like_DNA-bd_sf"/>
</dbReference>
<dbReference type="AlphaFoldDB" id="A0A1Y5P9S8"/>
<dbReference type="InterPro" id="IPR036390">
    <property type="entry name" value="WH_DNA-bd_sf"/>
</dbReference>
<evidence type="ECO:0000313" key="1">
    <source>
        <dbReference type="EMBL" id="SBS74069.1"/>
    </source>
</evidence>
<proteinExistence type="predicted"/>
<dbReference type="InterPro" id="IPR011991">
    <property type="entry name" value="ArsR-like_HTH"/>
</dbReference>
<accession>A0A1Y5P9S8</accession>
<dbReference type="Pfam" id="PF12840">
    <property type="entry name" value="HTH_20"/>
    <property type="match status" value="1"/>
</dbReference>